<keyword evidence="3" id="KW-0808">Transferase</keyword>
<evidence type="ECO:0000313" key="3">
    <source>
        <dbReference type="EMBL" id="SCW83723.1"/>
    </source>
</evidence>
<dbReference type="CDD" id="cd03048">
    <property type="entry name" value="GST_N_Ure2p_like"/>
    <property type="match status" value="1"/>
</dbReference>
<dbReference type="SFLD" id="SFLDG00358">
    <property type="entry name" value="Main_(cytGST)"/>
    <property type="match status" value="1"/>
</dbReference>
<reference evidence="4" key="1">
    <citation type="submission" date="2016-10" db="EMBL/GenBank/DDBJ databases">
        <authorList>
            <person name="Varghese N."/>
            <person name="Submissions S."/>
        </authorList>
    </citation>
    <scope>NUCLEOTIDE SEQUENCE [LARGE SCALE GENOMIC DNA]</scope>
    <source>
        <strain evidence="4">CGMCC 1.3431</strain>
    </source>
</reference>
<dbReference type="InterPro" id="IPR004045">
    <property type="entry name" value="Glutathione_S-Trfase_N"/>
</dbReference>
<dbReference type="STRING" id="260084.SAMN02927928_0095"/>
<dbReference type="SFLD" id="SFLDS00019">
    <property type="entry name" value="Glutathione_Transferase_(cytos"/>
    <property type="match status" value="1"/>
</dbReference>
<evidence type="ECO:0000313" key="4">
    <source>
        <dbReference type="Proteomes" id="UP000199150"/>
    </source>
</evidence>
<organism evidence="3 4">
    <name type="scientific">Asticcacaulis taihuensis</name>
    <dbReference type="NCBI Taxonomy" id="260084"/>
    <lineage>
        <taxon>Bacteria</taxon>
        <taxon>Pseudomonadati</taxon>
        <taxon>Pseudomonadota</taxon>
        <taxon>Alphaproteobacteria</taxon>
        <taxon>Caulobacterales</taxon>
        <taxon>Caulobacteraceae</taxon>
        <taxon>Asticcacaulis</taxon>
    </lineage>
</organism>
<accession>A0A1G4TQM8</accession>
<dbReference type="PANTHER" id="PTHR44051:SF19">
    <property type="entry name" value="DISULFIDE-BOND OXIDOREDUCTASE YFCG"/>
    <property type="match status" value="1"/>
</dbReference>
<gene>
    <name evidence="3" type="ORF">SAMN02927928_0095</name>
</gene>
<dbReference type="RefSeq" id="WP_090650829.1">
    <property type="nucleotide sequence ID" value="NZ_CBCRYE010000009.1"/>
</dbReference>
<dbReference type="InterPro" id="IPR010987">
    <property type="entry name" value="Glutathione-S-Trfase_C-like"/>
</dbReference>
<evidence type="ECO:0000259" key="2">
    <source>
        <dbReference type="PROSITE" id="PS50405"/>
    </source>
</evidence>
<sequence length="209" mass="23536">MIHLYAWGTPNGRKATIMLEELGIPYESHPVNIGKDEQFRPEFLAISPNNKIPAIVDDEADGGPLSLFESGAILIYLAEKYGRFLPTGLHARHTVIQWLMWQMGGLGPMMGQLGWFVVSDKGQTPTGVNRYAAEVERLFNVLEKRLSESQHVGGAEYSIADIAVYPWLQQYRTRVPDHVEPLIQARPFITNWLAEVGRRPAVERGMKLP</sequence>
<keyword evidence="4" id="KW-1185">Reference proteome</keyword>
<dbReference type="SUPFAM" id="SSF47616">
    <property type="entry name" value="GST C-terminal domain-like"/>
    <property type="match status" value="1"/>
</dbReference>
<dbReference type="InterPro" id="IPR036249">
    <property type="entry name" value="Thioredoxin-like_sf"/>
</dbReference>
<dbReference type="OrthoDB" id="9803562at2"/>
<dbReference type="Proteomes" id="UP000199150">
    <property type="component" value="Unassembled WGS sequence"/>
</dbReference>
<dbReference type="SUPFAM" id="SSF52833">
    <property type="entry name" value="Thioredoxin-like"/>
    <property type="match status" value="1"/>
</dbReference>
<dbReference type="GO" id="GO:0016740">
    <property type="term" value="F:transferase activity"/>
    <property type="evidence" value="ECO:0007669"/>
    <property type="project" value="UniProtKB-KW"/>
</dbReference>
<dbReference type="EMBL" id="FMTS01000011">
    <property type="protein sequence ID" value="SCW83723.1"/>
    <property type="molecule type" value="Genomic_DNA"/>
</dbReference>
<dbReference type="PANTHER" id="PTHR44051">
    <property type="entry name" value="GLUTATHIONE S-TRANSFERASE-RELATED"/>
    <property type="match status" value="1"/>
</dbReference>
<feature type="domain" description="GST N-terminal" evidence="1">
    <location>
        <begin position="1"/>
        <end position="85"/>
    </location>
</feature>
<dbReference type="InterPro" id="IPR040079">
    <property type="entry name" value="Glutathione_S-Trfase"/>
</dbReference>
<evidence type="ECO:0000259" key="1">
    <source>
        <dbReference type="PROSITE" id="PS50404"/>
    </source>
</evidence>
<protein>
    <submittedName>
        <fullName evidence="3">Glutathione S-transferase</fullName>
    </submittedName>
</protein>
<feature type="domain" description="GST C-terminal" evidence="2">
    <location>
        <begin position="88"/>
        <end position="209"/>
    </location>
</feature>
<name>A0A1G4TQM8_9CAUL</name>
<dbReference type="Pfam" id="PF13417">
    <property type="entry name" value="GST_N_3"/>
    <property type="match status" value="1"/>
</dbReference>
<dbReference type="SFLD" id="SFLDG01151">
    <property type="entry name" value="Main.2:_Nu-like"/>
    <property type="match status" value="1"/>
</dbReference>
<dbReference type="Pfam" id="PF13410">
    <property type="entry name" value="GST_C_2"/>
    <property type="match status" value="1"/>
</dbReference>
<dbReference type="InterPro" id="IPR036282">
    <property type="entry name" value="Glutathione-S-Trfase_C_sf"/>
</dbReference>
<dbReference type="PROSITE" id="PS50404">
    <property type="entry name" value="GST_NTER"/>
    <property type="match status" value="1"/>
</dbReference>
<dbReference type="AlphaFoldDB" id="A0A1G4TQM8"/>
<dbReference type="PROSITE" id="PS50405">
    <property type="entry name" value="GST_CTER"/>
    <property type="match status" value="1"/>
</dbReference>
<dbReference type="Gene3D" id="1.20.1050.10">
    <property type="match status" value="1"/>
</dbReference>
<proteinExistence type="predicted"/>
<dbReference type="Gene3D" id="3.40.30.10">
    <property type="entry name" value="Glutaredoxin"/>
    <property type="match status" value="1"/>
</dbReference>